<feature type="chain" id="PRO_5007370653" evidence="1">
    <location>
        <begin position="18"/>
        <end position="125"/>
    </location>
</feature>
<keyword evidence="1" id="KW-0732">Signal</keyword>
<organism evidence="2">
    <name type="scientific">Tetraselmis sp. GSL018</name>
    <dbReference type="NCBI Taxonomy" id="582737"/>
    <lineage>
        <taxon>Eukaryota</taxon>
        <taxon>Viridiplantae</taxon>
        <taxon>Chlorophyta</taxon>
        <taxon>core chlorophytes</taxon>
        <taxon>Chlorodendrophyceae</taxon>
        <taxon>Chlorodendrales</taxon>
        <taxon>Chlorodendraceae</taxon>
        <taxon>Tetraselmis</taxon>
    </lineage>
</organism>
<evidence type="ECO:0000313" key="3">
    <source>
        <dbReference type="EMBL" id="JAC75601.1"/>
    </source>
</evidence>
<evidence type="ECO:0000313" key="2">
    <source>
        <dbReference type="EMBL" id="JAC67035.1"/>
    </source>
</evidence>
<protein>
    <submittedName>
        <fullName evidence="2">Uncharacterized protein</fullName>
    </submittedName>
</protein>
<proteinExistence type="predicted"/>
<dbReference type="EMBL" id="GBEZ01010038">
    <property type="protein sequence ID" value="JAC75601.1"/>
    <property type="molecule type" value="Transcribed_RNA"/>
</dbReference>
<dbReference type="EMBL" id="GBEZ01019536">
    <property type="protein sequence ID" value="JAC67035.1"/>
    <property type="molecule type" value="Transcribed_RNA"/>
</dbReference>
<evidence type="ECO:0000256" key="1">
    <source>
        <dbReference type="SAM" id="SignalP"/>
    </source>
</evidence>
<sequence>AWATWSLVVIGIPEVSALLSSSGHEPKLKSYQQLTVYDLSIFIYLGCSRATEITLSVFPIQLTDRSVVDRLVLYSLCSHAHQRADTRFVRVINIKRYTKYIDLSIEILCSLSFHSQLHGCRRYRT</sequence>
<feature type="non-terminal residue" evidence="2">
    <location>
        <position position="1"/>
    </location>
</feature>
<gene>
    <name evidence="2" type="ORF">TSPGSL018_12175</name>
    <name evidence="3" type="ORF">TSPGSL018_22631</name>
</gene>
<dbReference type="AlphaFoldDB" id="A0A061R8N9"/>
<feature type="signal peptide" evidence="1">
    <location>
        <begin position="1"/>
        <end position="17"/>
    </location>
</feature>
<reference evidence="2" key="1">
    <citation type="submission" date="2014-05" db="EMBL/GenBank/DDBJ databases">
        <title>The transcriptome of the halophilic microalga Tetraselmis sp. GSL018 isolated from the Great Salt Lake, Utah.</title>
        <authorList>
            <person name="Jinkerson R.E."/>
            <person name="D'Adamo S."/>
            <person name="Posewitz M.C."/>
        </authorList>
    </citation>
    <scope>NUCLEOTIDE SEQUENCE</scope>
    <source>
        <strain evidence="2">GSL018</strain>
    </source>
</reference>
<name>A0A061R8N9_9CHLO</name>
<accession>A0A061R8N9</accession>